<keyword evidence="2" id="KW-0813">Transport</keyword>
<keyword evidence="6 7" id="KW-0472">Membrane</keyword>
<feature type="transmembrane region" description="Helical" evidence="7">
    <location>
        <begin position="135"/>
        <end position="157"/>
    </location>
</feature>
<protein>
    <submittedName>
        <fullName evidence="8">Glycine/betaine ABC transporter</fullName>
    </submittedName>
</protein>
<evidence type="ECO:0000256" key="1">
    <source>
        <dbReference type="ARBA" id="ARBA00004651"/>
    </source>
</evidence>
<dbReference type="GO" id="GO:0005886">
    <property type="term" value="C:plasma membrane"/>
    <property type="evidence" value="ECO:0007669"/>
    <property type="project" value="UniProtKB-SubCell"/>
</dbReference>
<keyword evidence="9" id="KW-1185">Reference proteome</keyword>
<accession>A0A1Q5P3P0</accession>
<keyword evidence="5 7" id="KW-1133">Transmembrane helix</keyword>
<evidence type="ECO:0000256" key="6">
    <source>
        <dbReference type="ARBA" id="ARBA00023136"/>
    </source>
</evidence>
<sequence length="520" mass="58045">MKERKYDLKLIITSLALILGIVFYLAAKPEQGTEAANWLFNTFTTLFGSYTLIFTFLSFLTLIYLFFSKFGNIRLDHVKPEYSNFSWVAMMLSAGLGSATVYWGFVEWAYYYTTPALGVTPESSGAYEWAMAYNLFHWGFSAWGLYCIAALPVAYHFHVRKNKGLSLSAVFLSITGWQSKAWIGKIIDLIFIFTCFGGLSITLALSIPLISEGIAKVLGIGSSFTMNIIIVIIISIIYSLSSYIGIEKGMKRISDLNTYFAIGFALLLFIMGPSIFILKNTTNGLGLMFQNFIHMSLWTDPIDNGGFPEGWTIFYWLYWITYTPFMAIFVTKVSKGRKIKELILNMVISGSLGCWFFFGILSNFSMNKNITGAINVPGVLDSLGGNVVIMQILGELPWSSLFILMFTIISTLFLATTLDSASYTLAATVTPGLKNNQDPSALLRLFWCVMLAVVPLTMILIKAPLNTIKTAAIITAVPLTFILIVMIIGFLKWMVKDYGHIPVHEIVKESELKSGEKEIV</sequence>
<keyword evidence="4 7" id="KW-0812">Transmembrane</keyword>
<dbReference type="Pfam" id="PF02028">
    <property type="entry name" value="BCCT"/>
    <property type="match status" value="1"/>
</dbReference>
<dbReference type="GO" id="GO:0022857">
    <property type="term" value="F:transmembrane transporter activity"/>
    <property type="evidence" value="ECO:0007669"/>
    <property type="project" value="InterPro"/>
</dbReference>
<feature type="transmembrane region" description="Helical" evidence="7">
    <location>
        <begin position="473"/>
        <end position="495"/>
    </location>
</feature>
<name>A0A1Q5P3P0_9BACI</name>
<feature type="transmembrane region" description="Helical" evidence="7">
    <location>
        <begin position="189"/>
        <end position="211"/>
    </location>
</feature>
<evidence type="ECO:0000256" key="4">
    <source>
        <dbReference type="ARBA" id="ARBA00022692"/>
    </source>
</evidence>
<dbReference type="EMBL" id="MRWQ01000006">
    <property type="protein sequence ID" value="OKL36870.1"/>
    <property type="molecule type" value="Genomic_DNA"/>
</dbReference>
<evidence type="ECO:0000256" key="5">
    <source>
        <dbReference type="ARBA" id="ARBA00022989"/>
    </source>
</evidence>
<evidence type="ECO:0000313" key="8">
    <source>
        <dbReference type="EMBL" id="OKL36870.1"/>
    </source>
</evidence>
<evidence type="ECO:0000256" key="3">
    <source>
        <dbReference type="ARBA" id="ARBA00022475"/>
    </source>
</evidence>
<dbReference type="RefSeq" id="WP_073711593.1">
    <property type="nucleotide sequence ID" value="NZ_MRWQ01000006.1"/>
</dbReference>
<feature type="transmembrane region" description="Helical" evidence="7">
    <location>
        <begin position="258"/>
        <end position="278"/>
    </location>
</feature>
<feature type="transmembrane region" description="Helical" evidence="7">
    <location>
        <begin position="441"/>
        <end position="461"/>
    </location>
</feature>
<dbReference type="Proteomes" id="UP000186524">
    <property type="component" value="Unassembled WGS sequence"/>
</dbReference>
<comment type="caution">
    <text evidence="8">The sequence shown here is derived from an EMBL/GenBank/DDBJ whole genome shotgun (WGS) entry which is preliminary data.</text>
</comment>
<reference evidence="8 9" key="1">
    <citation type="submission" date="2016-12" db="EMBL/GenBank/DDBJ databases">
        <title>Domibacillus sp. SAOS 44 whole genome sequencing.</title>
        <authorList>
            <person name="Verma A."/>
            <person name="Krishnamurthi S."/>
        </authorList>
    </citation>
    <scope>NUCLEOTIDE SEQUENCE [LARGE SCALE GENOMIC DNA]</scope>
    <source>
        <strain evidence="8 9">SAOS 44</strain>
    </source>
</reference>
<dbReference type="PANTHER" id="PTHR30047:SF12">
    <property type="entry name" value="BCCT-FAMILY TRANSPORTER"/>
    <property type="match status" value="1"/>
</dbReference>
<proteinExistence type="predicted"/>
<dbReference type="STRING" id="1714354.BLL40_09125"/>
<feature type="transmembrane region" description="Helical" evidence="7">
    <location>
        <begin position="401"/>
        <end position="421"/>
    </location>
</feature>
<evidence type="ECO:0000313" key="9">
    <source>
        <dbReference type="Proteomes" id="UP000186524"/>
    </source>
</evidence>
<comment type="subcellular location">
    <subcellularLocation>
        <location evidence="1">Cell membrane</location>
        <topology evidence="1">Multi-pass membrane protein</topology>
    </subcellularLocation>
</comment>
<dbReference type="OrthoDB" id="9775735at2"/>
<feature type="transmembrane region" description="Helical" evidence="7">
    <location>
        <begin position="7"/>
        <end position="27"/>
    </location>
</feature>
<evidence type="ECO:0000256" key="2">
    <source>
        <dbReference type="ARBA" id="ARBA00022448"/>
    </source>
</evidence>
<feature type="transmembrane region" description="Helical" evidence="7">
    <location>
        <begin position="342"/>
        <end position="364"/>
    </location>
</feature>
<feature type="transmembrane region" description="Helical" evidence="7">
    <location>
        <begin position="47"/>
        <end position="67"/>
    </location>
</feature>
<dbReference type="AlphaFoldDB" id="A0A1Q5P3P0"/>
<feature type="transmembrane region" description="Helical" evidence="7">
    <location>
        <begin position="223"/>
        <end position="246"/>
    </location>
</feature>
<organism evidence="8 9">
    <name type="scientific">Domibacillus mangrovi</name>
    <dbReference type="NCBI Taxonomy" id="1714354"/>
    <lineage>
        <taxon>Bacteria</taxon>
        <taxon>Bacillati</taxon>
        <taxon>Bacillota</taxon>
        <taxon>Bacilli</taxon>
        <taxon>Bacillales</taxon>
        <taxon>Bacillaceae</taxon>
        <taxon>Domibacillus</taxon>
    </lineage>
</organism>
<feature type="transmembrane region" description="Helical" evidence="7">
    <location>
        <begin position="87"/>
        <end position="105"/>
    </location>
</feature>
<dbReference type="PANTHER" id="PTHR30047">
    <property type="entry name" value="HIGH-AFFINITY CHOLINE TRANSPORT PROTEIN-RELATED"/>
    <property type="match status" value="1"/>
</dbReference>
<keyword evidence="3" id="KW-1003">Cell membrane</keyword>
<dbReference type="NCBIfam" id="TIGR00842">
    <property type="entry name" value="bcct"/>
    <property type="match status" value="1"/>
</dbReference>
<dbReference type="InterPro" id="IPR000060">
    <property type="entry name" value="BCCT_transptr"/>
</dbReference>
<gene>
    <name evidence="8" type="ORF">BLL40_09125</name>
</gene>
<evidence type="ECO:0000256" key="7">
    <source>
        <dbReference type="SAM" id="Phobius"/>
    </source>
</evidence>
<feature type="transmembrane region" description="Helical" evidence="7">
    <location>
        <begin position="313"/>
        <end position="330"/>
    </location>
</feature>